<organism evidence="1 2">
    <name type="scientific">Planctomicrobium piriforme</name>
    <dbReference type="NCBI Taxonomy" id="1576369"/>
    <lineage>
        <taxon>Bacteria</taxon>
        <taxon>Pseudomonadati</taxon>
        <taxon>Planctomycetota</taxon>
        <taxon>Planctomycetia</taxon>
        <taxon>Planctomycetales</taxon>
        <taxon>Planctomycetaceae</taxon>
        <taxon>Planctomicrobium</taxon>
    </lineage>
</organism>
<gene>
    <name evidence="1" type="ORF">SAMN05421753_11432</name>
</gene>
<evidence type="ECO:0000313" key="2">
    <source>
        <dbReference type="Proteomes" id="UP000199518"/>
    </source>
</evidence>
<keyword evidence="2" id="KW-1185">Reference proteome</keyword>
<reference evidence="2" key="1">
    <citation type="submission" date="2016-10" db="EMBL/GenBank/DDBJ databases">
        <authorList>
            <person name="Varghese N."/>
            <person name="Submissions S."/>
        </authorList>
    </citation>
    <scope>NUCLEOTIDE SEQUENCE [LARGE SCALE GENOMIC DNA]</scope>
    <source>
        <strain evidence="2">DSM 26348</strain>
    </source>
</reference>
<dbReference type="AlphaFoldDB" id="A0A1I3MK57"/>
<sequence length="159" mass="17892">MTSEAYLSRAFTAILSELQIGAEIVQDSQVNDALGGLERFLPEVLAEIHAEWQGEGLDGFELFEARKSGEAEVELLGICWLISDRSVAPLHLQFQIAESGEEISWMECRLGERGHEGLVRSQPEAKSRLMRLLYSTQANGEKIDWAYEVTFGERSWKSD</sequence>
<dbReference type="Proteomes" id="UP000199518">
    <property type="component" value="Unassembled WGS sequence"/>
</dbReference>
<dbReference type="OrthoDB" id="281502at2"/>
<dbReference type="RefSeq" id="WP_092052827.1">
    <property type="nucleotide sequence ID" value="NZ_FOQD01000014.1"/>
</dbReference>
<name>A0A1I3MK57_9PLAN</name>
<evidence type="ECO:0000313" key="1">
    <source>
        <dbReference type="EMBL" id="SFI97398.1"/>
    </source>
</evidence>
<protein>
    <submittedName>
        <fullName evidence="1">Uncharacterized protein</fullName>
    </submittedName>
</protein>
<dbReference type="EMBL" id="FOQD01000014">
    <property type="protein sequence ID" value="SFI97398.1"/>
    <property type="molecule type" value="Genomic_DNA"/>
</dbReference>
<accession>A0A1I3MK57</accession>
<dbReference type="STRING" id="1576369.SAMN05421753_11432"/>
<proteinExistence type="predicted"/>